<name>A0A0N4XR90_NIPBR</name>
<proteinExistence type="predicted"/>
<evidence type="ECO:0000313" key="3">
    <source>
        <dbReference type="WBParaSite" id="NBR_0000504201-mRNA-1"/>
    </source>
</evidence>
<dbReference type="EMBL" id="UYSL01010948">
    <property type="protein sequence ID" value="VDL68633.1"/>
    <property type="molecule type" value="Genomic_DNA"/>
</dbReference>
<evidence type="ECO:0000313" key="1">
    <source>
        <dbReference type="EMBL" id="VDL68633.1"/>
    </source>
</evidence>
<dbReference type="AlphaFoldDB" id="A0A0N4XR90"/>
<gene>
    <name evidence="1" type="ORF">NBR_LOCUS5044</name>
</gene>
<dbReference type="Proteomes" id="UP000271162">
    <property type="component" value="Unassembled WGS sequence"/>
</dbReference>
<reference evidence="1 2" key="2">
    <citation type="submission" date="2018-11" db="EMBL/GenBank/DDBJ databases">
        <authorList>
            <consortium name="Pathogen Informatics"/>
        </authorList>
    </citation>
    <scope>NUCLEOTIDE SEQUENCE [LARGE SCALE GENOMIC DNA]</scope>
</reference>
<accession>A0A0N4XR90</accession>
<dbReference type="WBParaSite" id="NBR_0000504201-mRNA-1">
    <property type="protein sequence ID" value="NBR_0000504201-mRNA-1"/>
    <property type="gene ID" value="NBR_0000504201"/>
</dbReference>
<evidence type="ECO:0000313" key="2">
    <source>
        <dbReference type="Proteomes" id="UP000271162"/>
    </source>
</evidence>
<reference evidence="3" key="1">
    <citation type="submission" date="2017-02" db="UniProtKB">
        <authorList>
            <consortium name="WormBaseParasite"/>
        </authorList>
    </citation>
    <scope>IDENTIFICATION</scope>
</reference>
<keyword evidence="2" id="KW-1185">Reference proteome</keyword>
<protein>
    <submittedName>
        <fullName evidence="3">DUF3475 domain-containing protein</fullName>
    </submittedName>
</protein>
<sequence length="88" mass="10263">MLMCGSCVMEDSPHAGHWTLPYLQVKISQSTKARVSRCLTEIQQNFNEPEWKSLFKTSGKYLSNIVEHVRDLARHGRHLTSWDEFEKL</sequence>
<organism evidence="3">
    <name type="scientific">Nippostrongylus brasiliensis</name>
    <name type="common">Rat hookworm</name>
    <dbReference type="NCBI Taxonomy" id="27835"/>
    <lineage>
        <taxon>Eukaryota</taxon>
        <taxon>Metazoa</taxon>
        <taxon>Ecdysozoa</taxon>
        <taxon>Nematoda</taxon>
        <taxon>Chromadorea</taxon>
        <taxon>Rhabditida</taxon>
        <taxon>Rhabditina</taxon>
        <taxon>Rhabditomorpha</taxon>
        <taxon>Strongyloidea</taxon>
        <taxon>Heligmosomidae</taxon>
        <taxon>Nippostrongylus</taxon>
    </lineage>
</organism>